<comment type="catalytic activity">
    <reaction evidence="9">
        <text>a lipid X + a UDP-2-N,3-O-bis[(3R)-3-hydroxyacyl]-alpha-D-glucosamine = a lipid A disaccharide + UDP + H(+)</text>
        <dbReference type="Rhea" id="RHEA:67828"/>
        <dbReference type="ChEBI" id="CHEBI:15378"/>
        <dbReference type="ChEBI" id="CHEBI:58223"/>
        <dbReference type="ChEBI" id="CHEBI:137748"/>
        <dbReference type="ChEBI" id="CHEBI:176338"/>
        <dbReference type="ChEBI" id="CHEBI:176343"/>
        <dbReference type="EC" id="2.4.1.182"/>
    </reaction>
</comment>
<dbReference type="EC" id="2.4.1.182" evidence="2 10"/>
<comment type="caution">
    <text evidence="11">The sequence shown here is derived from an EMBL/GenBank/DDBJ whole genome shotgun (WGS) entry which is preliminary data.</text>
</comment>
<evidence type="ECO:0000256" key="3">
    <source>
        <dbReference type="ARBA" id="ARBA00020902"/>
    </source>
</evidence>
<dbReference type="InterPro" id="IPR003835">
    <property type="entry name" value="Glyco_trans_19"/>
</dbReference>
<evidence type="ECO:0000313" key="11">
    <source>
        <dbReference type="EMBL" id="MBE9221495.1"/>
    </source>
</evidence>
<dbReference type="PANTHER" id="PTHR30372:SF4">
    <property type="entry name" value="LIPID-A-DISACCHARIDE SYNTHASE, MITOCHONDRIAL-RELATED"/>
    <property type="match status" value="1"/>
</dbReference>
<keyword evidence="8" id="KW-0443">Lipid metabolism</keyword>
<dbReference type="SUPFAM" id="SSF53756">
    <property type="entry name" value="UDP-Glycosyltransferase/glycogen phosphorylase"/>
    <property type="match status" value="1"/>
</dbReference>
<dbReference type="PANTHER" id="PTHR30372">
    <property type="entry name" value="LIPID-A-DISACCHARIDE SYNTHASE"/>
    <property type="match status" value="1"/>
</dbReference>
<evidence type="ECO:0000256" key="8">
    <source>
        <dbReference type="ARBA" id="ARBA00023098"/>
    </source>
</evidence>
<proteinExistence type="predicted"/>
<dbReference type="NCBIfam" id="TIGR00215">
    <property type="entry name" value="lpxB"/>
    <property type="match status" value="1"/>
</dbReference>
<comment type="function">
    <text evidence="1">Condensation of UDP-2,3-diacylglucosamine and 2,3-diacylglucosamine-1-phosphate to form lipid A disaccharide, a precursor of lipid A, a phosphorylated glycolipid that anchors the lipopolysaccharide to the outer membrane of the cell.</text>
</comment>
<dbReference type="Proteomes" id="UP000654604">
    <property type="component" value="Unassembled WGS sequence"/>
</dbReference>
<gene>
    <name evidence="11" type="primary">lpxB</name>
    <name evidence="11" type="ORF">IQ215_02180</name>
</gene>
<reference evidence="11 12" key="1">
    <citation type="submission" date="2020-10" db="EMBL/GenBank/DDBJ databases">
        <authorList>
            <person name="Castelo-Branco R."/>
            <person name="Eusebio N."/>
            <person name="Adriana R."/>
            <person name="Vieira A."/>
            <person name="Brugerolle De Fraissinette N."/>
            <person name="Rezende De Castro R."/>
            <person name="Schneider M.P."/>
            <person name="Vasconcelos V."/>
            <person name="Leao P.N."/>
        </authorList>
    </citation>
    <scope>NUCLEOTIDE SEQUENCE [LARGE SCALE GENOMIC DNA]</scope>
    <source>
        <strain evidence="11 12">LEGE 03274</strain>
    </source>
</reference>
<dbReference type="GO" id="GO:0008915">
    <property type="term" value="F:lipid-A-disaccharide synthase activity"/>
    <property type="evidence" value="ECO:0007669"/>
    <property type="project" value="UniProtKB-EC"/>
</dbReference>
<organism evidence="11 12">
    <name type="scientific">Cyanobacterium stanieri LEGE 03274</name>
    <dbReference type="NCBI Taxonomy" id="1828756"/>
    <lineage>
        <taxon>Bacteria</taxon>
        <taxon>Bacillati</taxon>
        <taxon>Cyanobacteriota</taxon>
        <taxon>Cyanophyceae</taxon>
        <taxon>Oscillatoriophycideae</taxon>
        <taxon>Chroococcales</taxon>
        <taxon>Geminocystaceae</taxon>
        <taxon>Cyanobacterium</taxon>
    </lineage>
</organism>
<evidence type="ECO:0000256" key="10">
    <source>
        <dbReference type="NCBIfam" id="TIGR00215"/>
    </source>
</evidence>
<evidence type="ECO:0000256" key="9">
    <source>
        <dbReference type="ARBA" id="ARBA00048975"/>
    </source>
</evidence>
<keyword evidence="5" id="KW-0441">Lipid A biosynthesis</keyword>
<evidence type="ECO:0000256" key="4">
    <source>
        <dbReference type="ARBA" id="ARBA00022516"/>
    </source>
</evidence>
<dbReference type="RefSeq" id="WP_193799690.1">
    <property type="nucleotide sequence ID" value="NZ_JADEWC010000003.1"/>
</dbReference>
<accession>A0ABR9V0U6</accession>
<evidence type="ECO:0000256" key="6">
    <source>
        <dbReference type="ARBA" id="ARBA00022676"/>
    </source>
</evidence>
<evidence type="ECO:0000256" key="1">
    <source>
        <dbReference type="ARBA" id="ARBA00002056"/>
    </source>
</evidence>
<keyword evidence="6 11" id="KW-0328">Glycosyltransferase</keyword>
<evidence type="ECO:0000313" key="12">
    <source>
        <dbReference type="Proteomes" id="UP000654604"/>
    </source>
</evidence>
<evidence type="ECO:0000256" key="5">
    <source>
        <dbReference type="ARBA" id="ARBA00022556"/>
    </source>
</evidence>
<evidence type="ECO:0000256" key="2">
    <source>
        <dbReference type="ARBA" id="ARBA00012687"/>
    </source>
</evidence>
<dbReference type="Pfam" id="PF02684">
    <property type="entry name" value="LpxB"/>
    <property type="match status" value="1"/>
</dbReference>
<evidence type="ECO:0000256" key="7">
    <source>
        <dbReference type="ARBA" id="ARBA00022679"/>
    </source>
</evidence>
<keyword evidence="4" id="KW-0444">Lipid biosynthesis</keyword>
<sequence>MRIFISTGEVSGDLQGGLLTESLLGLGKSLGLEMEISGLGGQKMATAGVNLIADTTAIGSVGLLESLPFIIPTWRVQRLAKKHLRENLPDVVVLIDYLGPNLSIGSFLKDNFPDIPIIWYIAPQFWVWTPMEQNVNQLVNVTDRLLAIFPQEAKFYEDKGVSSTYVGHPLLEKFKNNLSRDEARSFLGLESEQRAIALIPASRKQELKYLLPVMLESAQEIAKQVDRVKFFLPVSLPQYRPEIESMIKKSGLDITLYDGNSLELFPALDLAITKSGTVNLELALLKIPQVVIYKVNPFTIWVGRTFLKFSIPYMSMANLVLMENIVPELLQEEATVTNILTESLDLLLNGDRQKSTQKDYQRMIDSLHQGNQGILATEKVAQEIINITKK</sequence>
<dbReference type="EMBL" id="JADEWC010000003">
    <property type="protein sequence ID" value="MBE9221495.1"/>
    <property type="molecule type" value="Genomic_DNA"/>
</dbReference>
<keyword evidence="12" id="KW-1185">Reference proteome</keyword>
<protein>
    <recommendedName>
        <fullName evidence="3 10">Lipid-A-disaccharide synthase</fullName>
        <ecNumber evidence="2 10">2.4.1.182</ecNumber>
    </recommendedName>
</protein>
<name>A0ABR9V0U6_9CHRO</name>
<keyword evidence="7 11" id="KW-0808">Transferase</keyword>